<evidence type="ECO:0000313" key="2">
    <source>
        <dbReference type="EMBL" id="CAH0365075.1"/>
    </source>
</evidence>
<keyword evidence="3" id="KW-1185">Reference proteome</keyword>
<feature type="signal peptide" evidence="1">
    <location>
        <begin position="1"/>
        <end position="24"/>
    </location>
</feature>
<gene>
    <name evidence="2" type="ORF">PECAL_1P14820</name>
</gene>
<dbReference type="AlphaFoldDB" id="A0A8J2S715"/>
<proteinExistence type="predicted"/>
<comment type="caution">
    <text evidence="2">The sequence shown here is derived from an EMBL/GenBank/DDBJ whole genome shotgun (WGS) entry which is preliminary data.</text>
</comment>
<sequence length="65" mass="6795">MASTAAVLKSISSVMLMFARSAVSLTVKSVGKRWHSEHPLVGITPRSNSVPLAASPLACCKTLAK</sequence>
<organism evidence="2 3">
    <name type="scientific">Pelagomonas calceolata</name>
    <dbReference type="NCBI Taxonomy" id="35677"/>
    <lineage>
        <taxon>Eukaryota</taxon>
        <taxon>Sar</taxon>
        <taxon>Stramenopiles</taxon>
        <taxon>Ochrophyta</taxon>
        <taxon>Pelagophyceae</taxon>
        <taxon>Pelagomonadales</taxon>
        <taxon>Pelagomonadaceae</taxon>
        <taxon>Pelagomonas</taxon>
    </lineage>
</organism>
<reference evidence="2" key="1">
    <citation type="submission" date="2021-11" db="EMBL/GenBank/DDBJ databases">
        <authorList>
            <consortium name="Genoscope - CEA"/>
            <person name="William W."/>
        </authorList>
    </citation>
    <scope>NUCLEOTIDE SEQUENCE</scope>
</reference>
<protein>
    <submittedName>
        <fullName evidence="2">Uncharacterized protein</fullName>
    </submittedName>
</protein>
<dbReference type="Proteomes" id="UP000789595">
    <property type="component" value="Unassembled WGS sequence"/>
</dbReference>
<keyword evidence="1" id="KW-0732">Signal</keyword>
<evidence type="ECO:0000313" key="3">
    <source>
        <dbReference type="Proteomes" id="UP000789595"/>
    </source>
</evidence>
<evidence type="ECO:0000256" key="1">
    <source>
        <dbReference type="SAM" id="SignalP"/>
    </source>
</evidence>
<name>A0A8J2S715_9STRA</name>
<accession>A0A8J2S715</accession>
<feature type="chain" id="PRO_5035251877" evidence="1">
    <location>
        <begin position="25"/>
        <end position="65"/>
    </location>
</feature>
<dbReference type="EMBL" id="CAKKNE010000001">
    <property type="protein sequence ID" value="CAH0365075.1"/>
    <property type="molecule type" value="Genomic_DNA"/>
</dbReference>